<feature type="compositionally biased region" description="Basic and acidic residues" evidence="1">
    <location>
        <begin position="69"/>
        <end position="80"/>
    </location>
</feature>
<protein>
    <submittedName>
        <fullName evidence="2">Uncharacterized protein</fullName>
    </submittedName>
</protein>
<dbReference type="Proteomes" id="UP000041314">
    <property type="component" value="Unassembled WGS sequence"/>
</dbReference>
<dbReference type="EMBL" id="CQPA01000032">
    <property type="protein sequence ID" value="CNU72275.1"/>
    <property type="molecule type" value="Genomic_DNA"/>
</dbReference>
<name>A0A655DL65_SALET</name>
<gene>
    <name evidence="2" type="ORF">ERS008198_03414</name>
</gene>
<feature type="region of interest" description="Disordered" evidence="1">
    <location>
        <begin position="54"/>
        <end position="82"/>
    </location>
</feature>
<evidence type="ECO:0000256" key="1">
    <source>
        <dbReference type="SAM" id="MobiDB-lite"/>
    </source>
</evidence>
<accession>A0A655DL65</accession>
<reference evidence="2 3" key="1">
    <citation type="submission" date="2015-03" db="EMBL/GenBank/DDBJ databases">
        <authorList>
            <consortium name="Pathogen Informatics"/>
        </authorList>
    </citation>
    <scope>NUCLEOTIDE SEQUENCE [LARGE SCALE GENOMIC DNA]</scope>
    <source>
        <strain evidence="2 3">A1104</strain>
    </source>
</reference>
<evidence type="ECO:0000313" key="3">
    <source>
        <dbReference type="Proteomes" id="UP000041314"/>
    </source>
</evidence>
<sequence>MLRQQRAQRYFYLFFRCGNFRKHRRFMQRHAHIQADNHQHRREDKRHAPAPAHKLLVGQQPGEQQEGAIGKEEADRRAQLREGAIQRAFTRRRILRR</sequence>
<dbReference type="AlphaFoldDB" id="A0A655DL65"/>
<evidence type="ECO:0000313" key="2">
    <source>
        <dbReference type="EMBL" id="CNU72275.1"/>
    </source>
</evidence>
<organism evidence="2 3">
    <name type="scientific">Salmonella enterica subsp. enterica serovar Bovismorbificans</name>
    <dbReference type="NCBI Taxonomy" id="58097"/>
    <lineage>
        <taxon>Bacteria</taxon>
        <taxon>Pseudomonadati</taxon>
        <taxon>Pseudomonadota</taxon>
        <taxon>Gammaproteobacteria</taxon>
        <taxon>Enterobacterales</taxon>
        <taxon>Enterobacteriaceae</taxon>
        <taxon>Salmonella</taxon>
    </lineage>
</organism>
<proteinExistence type="predicted"/>